<proteinExistence type="inferred from homology"/>
<dbReference type="Pfam" id="PF01177">
    <property type="entry name" value="Asp_Glu_race"/>
    <property type="match status" value="1"/>
</dbReference>
<dbReference type="EMBL" id="SMAK01000009">
    <property type="protein sequence ID" value="TCT08424.1"/>
    <property type="molecule type" value="Genomic_DNA"/>
</dbReference>
<comment type="similarity">
    <text evidence="1">Belongs to the HyuE racemase family.</text>
</comment>
<gene>
    <name evidence="2" type="ORF">EDC22_109100</name>
</gene>
<dbReference type="OrthoDB" id="9791723at2"/>
<dbReference type="InterPro" id="IPR053714">
    <property type="entry name" value="Iso_Racemase_Enz_sf"/>
</dbReference>
<dbReference type="Proteomes" id="UP000295678">
    <property type="component" value="Unassembled WGS sequence"/>
</dbReference>
<sequence length="275" mass="29167">MRIWHQSYTDLNRLPGYAAMLARHARAVCGPQTEVELHGLRPGTYPDGVPPVAIAGYPYARRLADLQVVENVMTAERLGYDAVAISCFLDPGLEEARSLVDIPVLSSCETALLIASTVARSFGLLTLDAAMAAHLRHLIARYGFAGRVAVVAPLDPPLDEFELDQAFAGSAAFVDRFSAQAGNLIAAGADIIIPAEGVLNVALVRNRVTTIAGAPVLDSYGALLTLAEAMVRLRRTSGLTVSRVGEFARPPADIVNGLRGIVADIMSANEGPTPR</sequence>
<evidence type="ECO:0000313" key="3">
    <source>
        <dbReference type="Proteomes" id="UP000295678"/>
    </source>
</evidence>
<dbReference type="InterPro" id="IPR015942">
    <property type="entry name" value="Asp/Glu/hydantoin_racemase"/>
</dbReference>
<dbReference type="RefSeq" id="WP_132807347.1">
    <property type="nucleotide sequence ID" value="NZ_SMAK01000009.1"/>
</dbReference>
<dbReference type="GO" id="GO:0047661">
    <property type="term" value="F:amino-acid racemase activity"/>
    <property type="evidence" value="ECO:0007669"/>
    <property type="project" value="InterPro"/>
</dbReference>
<reference evidence="2 3" key="1">
    <citation type="submission" date="2019-03" db="EMBL/GenBank/DDBJ databases">
        <title>Genomic Encyclopedia of Type Strains, Phase IV (KMG-IV): sequencing the most valuable type-strain genomes for metagenomic binning, comparative biology and taxonomic classification.</title>
        <authorList>
            <person name="Goeker M."/>
        </authorList>
    </citation>
    <scope>NUCLEOTIDE SEQUENCE [LARGE SCALE GENOMIC DNA]</scope>
    <source>
        <strain evidence="2 3">DSM 19345</strain>
    </source>
</reference>
<dbReference type="InterPro" id="IPR052186">
    <property type="entry name" value="Hydantoin_racemase-like"/>
</dbReference>
<dbReference type="Gene3D" id="3.40.50.12500">
    <property type="match status" value="1"/>
</dbReference>
<keyword evidence="3" id="KW-1185">Reference proteome</keyword>
<organism evidence="2 3">
    <name type="scientific">Tepidamorphus gemmatus</name>
    <dbReference type="NCBI Taxonomy" id="747076"/>
    <lineage>
        <taxon>Bacteria</taxon>
        <taxon>Pseudomonadati</taxon>
        <taxon>Pseudomonadota</taxon>
        <taxon>Alphaproteobacteria</taxon>
        <taxon>Hyphomicrobiales</taxon>
        <taxon>Tepidamorphaceae</taxon>
        <taxon>Tepidamorphus</taxon>
    </lineage>
</organism>
<dbReference type="AlphaFoldDB" id="A0A4R3M4Z1"/>
<name>A0A4R3M4Z1_9HYPH</name>
<evidence type="ECO:0000256" key="1">
    <source>
        <dbReference type="ARBA" id="ARBA00038414"/>
    </source>
</evidence>
<dbReference type="PANTHER" id="PTHR28047:SF5">
    <property type="entry name" value="PROTEIN DCG1"/>
    <property type="match status" value="1"/>
</dbReference>
<comment type="caution">
    <text evidence="2">The sequence shown here is derived from an EMBL/GenBank/DDBJ whole genome shotgun (WGS) entry which is preliminary data.</text>
</comment>
<accession>A0A4R3M4Z1</accession>
<evidence type="ECO:0000313" key="2">
    <source>
        <dbReference type="EMBL" id="TCT08424.1"/>
    </source>
</evidence>
<protein>
    <submittedName>
        <fullName evidence="2">Asp/Glu/hydantoin racemase</fullName>
    </submittedName>
</protein>
<dbReference type="PANTHER" id="PTHR28047">
    <property type="entry name" value="PROTEIN DCG1"/>
    <property type="match status" value="1"/>
</dbReference>